<name>A0A6J6S8C6_9ZZZZ</name>
<feature type="region of interest" description="Disordered" evidence="1">
    <location>
        <begin position="1"/>
        <end position="22"/>
    </location>
</feature>
<dbReference type="AlphaFoldDB" id="A0A6J6S8C6"/>
<dbReference type="InterPro" id="IPR022742">
    <property type="entry name" value="Hydrolase_4"/>
</dbReference>
<feature type="compositionally biased region" description="Basic and acidic residues" evidence="1">
    <location>
        <begin position="11"/>
        <end position="20"/>
    </location>
</feature>
<dbReference type="EMBL" id="CAEZYW010000017">
    <property type="protein sequence ID" value="CAB4731210.1"/>
    <property type="molecule type" value="Genomic_DNA"/>
</dbReference>
<accession>A0A6J6S8C6</accession>
<evidence type="ECO:0000256" key="1">
    <source>
        <dbReference type="SAM" id="MobiDB-lite"/>
    </source>
</evidence>
<proteinExistence type="predicted"/>
<organism evidence="3">
    <name type="scientific">freshwater metagenome</name>
    <dbReference type="NCBI Taxonomy" id="449393"/>
    <lineage>
        <taxon>unclassified sequences</taxon>
        <taxon>metagenomes</taxon>
        <taxon>ecological metagenomes</taxon>
    </lineage>
</organism>
<protein>
    <submittedName>
        <fullName evidence="3">Unannotated protein</fullName>
    </submittedName>
</protein>
<dbReference type="SUPFAM" id="SSF53474">
    <property type="entry name" value="alpha/beta-Hydrolases"/>
    <property type="match status" value="1"/>
</dbReference>
<sequence length="280" mass="29925">MRHNMSMAQGEKAHPAEHESLVTSDGVTLSATHLLGSGTDPFALCLVVAHGFTNGWRVPRVQRVMNRLSAFGGIVAIDFRGHGRSGGVSTVGEREIHDLDAGVRWARDLGYRMVVPVGFSMGGSVVLRQAAIGVEPVDAVVSVSAPAFWYYRGTRIMRLLHLAVGTRAGRAVMRSRGVRVGSDDWPDPLPMEPVAAAAIIDVPLLIVHGHIDHYFPIEHGKALHRAAVNGANPDADLWLVDGFAHAESGIDDTTLDAIGAWVRSACGLEQIGTPVGWGQT</sequence>
<dbReference type="Gene3D" id="3.40.50.1820">
    <property type="entry name" value="alpha/beta hydrolase"/>
    <property type="match status" value="1"/>
</dbReference>
<evidence type="ECO:0000313" key="3">
    <source>
        <dbReference type="EMBL" id="CAB4731210.1"/>
    </source>
</evidence>
<gene>
    <name evidence="3" type="ORF">UFOPK2786_00193</name>
</gene>
<reference evidence="3" key="1">
    <citation type="submission" date="2020-05" db="EMBL/GenBank/DDBJ databases">
        <authorList>
            <person name="Chiriac C."/>
            <person name="Salcher M."/>
            <person name="Ghai R."/>
            <person name="Kavagutti S V."/>
        </authorList>
    </citation>
    <scope>NUCLEOTIDE SEQUENCE</scope>
</reference>
<feature type="domain" description="Serine aminopeptidase S33" evidence="2">
    <location>
        <begin position="45"/>
        <end position="165"/>
    </location>
</feature>
<dbReference type="InterPro" id="IPR029058">
    <property type="entry name" value="AB_hydrolase_fold"/>
</dbReference>
<evidence type="ECO:0000259" key="2">
    <source>
        <dbReference type="Pfam" id="PF12146"/>
    </source>
</evidence>
<dbReference type="Pfam" id="PF12146">
    <property type="entry name" value="Hydrolase_4"/>
    <property type="match status" value="1"/>
</dbReference>